<keyword evidence="6" id="KW-0067">ATP-binding</keyword>
<evidence type="ECO:0000259" key="8">
    <source>
        <dbReference type="Pfam" id="PF18052"/>
    </source>
</evidence>
<dbReference type="Pfam" id="PF00931">
    <property type="entry name" value="NB-ARC"/>
    <property type="match status" value="1"/>
</dbReference>
<evidence type="ECO:0000313" key="12">
    <source>
        <dbReference type="Proteomes" id="UP001552299"/>
    </source>
</evidence>
<dbReference type="InterPro" id="IPR041118">
    <property type="entry name" value="Rx_N"/>
</dbReference>
<dbReference type="InterPro" id="IPR042197">
    <property type="entry name" value="Apaf_helical"/>
</dbReference>
<evidence type="ECO:0000256" key="5">
    <source>
        <dbReference type="ARBA" id="ARBA00022821"/>
    </source>
</evidence>
<dbReference type="EMBL" id="JANQDX010000002">
    <property type="protein sequence ID" value="KAL0927245.1"/>
    <property type="molecule type" value="Genomic_DNA"/>
</dbReference>
<dbReference type="FunFam" id="1.10.10.10:FF:000322">
    <property type="entry name" value="Probable disease resistance protein At1g63360"/>
    <property type="match status" value="1"/>
</dbReference>
<dbReference type="Gene3D" id="1.10.8.430">
    <property type="entry name" value="Helical domain of apoptotic protease-activating factors"/>
    <property type="match status" value="1"/>
</dbReference>
<dbReference type="InterPro" id="IPR027417">
    <property type="entry name" value="P-loop_NTPase"/>
</dbReference>
<evidence type="ECO:0000313" key="11">
    <source>
        <dbReference type="EMBL" id="KAL0927245.1"/>
    </source>
</evidence>
<evidence type="ECO:0000256" key="2">
    <source>
        <dbReference type="ARBA" id="ARBA00022614"/>
    </source>
</evidence>
<comment type="similarity">
    <text evidence="1">Belongs to the disease resistance NB-LRR family.</text>
</comment>
<evidence type="ECO:0000256" key="1">
    <source>
        <dbReference type="ARBA" id="ARBA00008894"/>
    </source>
</evidence>
<dbReference type="InterPro" id="IPR036388">
    <property type="entry name" value="WH-like_DNA-bd_sf"/>
</dbReference>
<dbReference type="Pfam" id="PF18052">
    <property type="entry name" value="Rx_N"/>
    <property type="match status" value="1"/>
</dbReference>
<keyword evidence="12" id="KW-1185">Reference proteome</keyword>
<evidence type="ECO:0000259" key="9">
    <source>
        <dbReference type="Pfam" id="PF23559"/>
    </source>
</evidence>
<feature type="domain" description="Disease resistance N-terminal" evidence="8">
    <location>
        <begin position="92"/>
        <end position="173"/>
    </location>
</feature>
<dbReference type="Pfam" id="PF23559">
    <property type="entry name" value="WHD_DRP"/>
    <property type="match status" value="1"/>
</dbReference>
<dbReference type="PANTHER" id="PTHR36766:SF70">
    <property type="entry name" value="DISEASE RESISTANCE PROTEIN RGA4"/>
    <property type="match status" value="1"/>
</dbReference>
<dbReference type="Gene3D" id="1.10.10.10">
    <property type="entry name" value="Winged helix-like DNA-binding domain superfamily/Winged helix DNA-binding domain"/>
    <property type="match status" value="1"/>
</dbReference>
<organism evidence="11 12">
    <name type="scientific">Dendrobium thyrsiflorum</name>
    <name type="common">Pinecone-like raceme dendrobium</name>
    <name type="synonym">Orchid</name>
    <dbReference type="NCBI Taxonomy" id="117978"/>
    <lineage>
        <taxon>Eukaryota</taxon>
        <taxon>Viridiplantae</taxon>
        <taxon>Streptophyta</taxon>
        <taxon>Embryophyta</taxon>
        <taxon>Tracheophyta</taxon>
        <taxon>Spermatophyta</taxon>
        <taxon>Magnoliopsida</taxon>
        <taxon>Liliopsida</taxon>
        <taxon>Asparagales</taxon>
        <taxon>Orchidaceae</taxon>
        <taxon>Epidendroideae</taxon>
        <taxon>Malaxideae</taxon>
        <taxon>Dendrobiinae</taxon>
        <taxon>Dendrobium</taxon>
    </lineage>
</organism>
<dbReference type="SUPFAM" id="SSF52058">
    <property type="entry name" value="L domain-like"/>
    <property type="match status" value="1"/>
</dbReference>
<protein>
    <recommendedName>
        <fullName evidence="13">Disease resistance protein</fullName>
    </recommendedName>
</protein>
<dbReference type="InterPro" id="IPR032675">
    <property type="entry name" value="LRR_dom_sf"/>
</dbReference>
<evidence type="ECO:0000256" key="6">
    <source>
        <dbReference type="ARBA" id="ARBA00022840"/>
    </source>
</evidence>
<keyword evidence="2" id="KW-0433">Leucine-rich repeat</keyword>
<proteinExistence type="inferred from homology"/>
<comment type="caution">
    <text evidence="11">The sequence shown here is derived from an EMBL/GenBank/DDBJ whole genome shotgun (WGS) entry which is preliminary data.</text>
</comment>
<dbReference type="GO" id="GO:0002758">
    <property type="term" value="P:innate immune response-activating signaling pathway"/>
    <property type="evidence" value="ECO:0007669"/>
    <property type="project" value="UniProtKB-ARBA"/>
</dbReference>
<dbReference type="InterPro" id="IPR058922">
    <property type="entry name" value="WHD_DRP"/>
</dbReference>
<dbReference type="GO" id="GO:0009626">
    <property type="term" value="P:plant-type hypersensitive response"/>
    <property type="evidence" value="ECO:0007669"/>
    <property type="project" value="UniProtKB-ARBA"/>
</dbReference>
<feature type="domain" description="NB-ARC" evidence="7">
    <location>
        <begin position="269"/>
        <end position="435"/>
    </location>
</feature>
<dbReference type="SUPFAM" id="SSF52540">
    <property type="entry name" value="P-loop containing nucleoside triphosphate hydrolases"/>
    <property type="match status" value="1"/>
</dbReference>
<keyword evidence="4" id="KW-0547">Nucleotide-binding</keyword>
<dbReference type="InterPro" id="IPR002182">
    <property type="entry name" value="NB-ARC"/>
</dbReference>
<name>A0ABD0VRD8_DENTH</name>
<evidence type="ECO:0000259" key="10">
    <source>
        <dbReference type="Pfam" id="PF23598"/>
    </source>
</evidence>
<evidence type="ECO:0000256" key="3">
    <source>
        <dbReference type="ARBA" id="ARBA00022737"/>
    </source>
</evidence>
<dbReference type="Gene3D" id="3.80.10.10">
    <property type="entry name" value="Ribonuclease Inhibitor"/>
    <property type="match status" value="2"/>
</dbReference>
<accession>A0ABD0VRD8</accession>
<gene>
    <name evidence="11" type="ORF">M5K25_001409</name>
</gene>
<evidence type="ECO:0008006" key="13">
    <source>
        <dbReference type="Google" id="ProtNLM"/>
    </source>
</evidence>
<dbReference type="GO" id="GO:0042742">
    <property type="term" value="P:defense response to bacterium"/>
    <property type="evidence" value="ECO:0007669"/>
    <property type="project" value="UniProtKB-ARBA"/>
</dbReference>
<dbReference type="InterPro" id="IPR038005">
    <property type="entry name" value="RX-like_CC"/>
</dbReference>
<dbReference type="PANTHER" id="PTHR36766">
    <property type="entry name" value="PLANT BROAD-SPECTRUM MILDEW RESISTANCE PROTEIN RPW8"/>
    <property type="match status" value="1"/>
</dbReference>
<evidence type="ECO:0000259" key="7">
    <source>
        <dbReference type="Pfam" id="PF00931"/>
    </source>
</evidence>
<dbReference type="Pfam" id="PF23598">
    <property type="entry name" value="LRR_14"/>
    <property type="match status" value="1"/>
</dbReference>
<reference evidence="11 12" key="1">
    <citation type="journal article" date="2024" name="Plant Biotechnol. J.">
        <title>Dendrobium thyrsiflorum genome and its molecular insights into genes involved in important horticultural traits.</title>
        <authorList>
            <person name="Chen B."/>
            <person name="Wang J.Y."/>
            <person name="Zheng P.J."/>
            <person name="Li K.L."/>
            <person name="Liang Y.M."/>
            <person name="Chen X.F."/>
            <person name="Zhang C."/>
            <person name="Zhao X."/>
            <person name="He X."/>
            <person name="Zhang G.Q."/>
            <person name="Liu Z.J."/>
            <person name="Xu Q."/>
        </authorList>
    </citation>
    <scope>NUCLEOTIDE SEQUENCE [LARGE SCALE GENOMIC DNA]</scope>
    <source>
        <strain evidence="11">GZMU011</strain>
    </source>
</reference>
<dbReference type="InterPro" id="IPR001611">
    <property type="entry name" value="Leu-rich_rpt"/>
</dbReference>
<evidence type="ECO:0000256" key="4">
    <source>
        <dbReference type="ARBA" id="ARBA00022741"/>
    </source>
</evidence>
<dbReference type="InterPro" id="IPR055414">
    <property type="entry name" value="LRR_R13L4/SHOC2-like"/>
</dbReference>
<dbReference type="GO" id="GO:0005524">
    <property type="term" value="F:ATP binding"/>
    <property type="evidence" value="ECO:0007669"/>
    <property type="project" value="UniProtKB-KW"/>
</dbReference>
<dbReference type="AlphaFoldDB" id="A0ABD0VRD8"/>
<dbReference type="PRINTS" id="PR00364">
    <property type="entry name" value="DISEASERSIST"/>
</dbReference>
<sequence length="1122" mass="128908">MQNRAVRPMRNYYVRICVVHSVYKIYTYCAQNFYTHYIHQCQYVIISQNYPSPFGAYINPLNLSKKTQTKEFKDFAAISFSKLNMAMILDAFMSKFSSLLANFVYEEVIRVLGVKDELQELHRRMISIQCLLKDAEKKKFGESSTELWLSELKDVMYDAEDLIELCRIEGAQLLADQNPESRTSSVRCDFSFAFSCFTSVPLRHEIGNRIEEINNRLNQIYEDRKHYKLEKSTISKTPQITQVDSRQTSSMDDPFVVGREVEVEANSLVDRILAEVVDEKCLLFVVTGMGGIGKTTLAQKIFNHSKIKTFFNLDPVWVCVSQNYIEIELLKQVIRGAKGSYGDANTKSELQIILRDSVASGRSLFLVLDDVWRADVWVDLFRVPLDNSNASVRILITTRDENVANELQAAYIHSVTHLSEESSWDMLRMRIFSEEQEELANDLKELGLKIVNKSKGLPLAIKVIASVLAKKKRTRKVWEAFLRNDAWSVSKLPDELRGALYLSFQDLLSHQKQCFVYFSLYPEDAWLDPIEFAQIWVAEGFITKQQDLLMEDSAEECFTELLNRNLLLPPDIFNFGKCKMHDLVRSLTLFLSKEEASFGALNARNSTTSIKLRRLSVKNEEVAVEIFDSVADQGALRTLLASSSNFLLNDERLRRLSHVRVLDISWTPIQELPDSIGNLMHLRYLNLNHTKITTIPEFIGQLTNLQFLNINSCQNLRQLPSGITLLHNLRRLDIDQTPVSFIPKGIKKLQQLNYLSGFVVTNNDSSSSSKLEELNFLKQIRMLNIGNLNRPQSEATIFKELPNLSTLTLEFSVDRTISSEEQELAVEKLFDKIIPPQSLEDFTISGFFGRRFSNWMVSSSFEIYVPNLTKLIFRDIKSCTQLPSLGQLAKLKELSIINATKIKKIGPEFLSSDVNSTRIAFPKLERLQILNFPELEEWSFGIEVEQNISPRLKLLPYLQKLTIQNCPLLKQLPEGLKYSPITDLCIHEARKLKSLDNLPPEIENLELFLCENLEKVCCAPALKVFRALNCGALSCVEKLDSLQTLFFTDFADSFPEWLLKLLRQQGLQDYLELKCGLKVFQECLKGGSYWDLIQHISKVNITVYKYGYLRYSKQPYNYQTNI</sequence>
<feature type="domain" description="Disease resistance protein winged helix" evidence="9">
    <location>
        <begin position="520"/>
        <end position="587"/>
    </location>
</feature>
<keyword evidence="3" id="KW-0677">Repeat</keyword>
<dbReference type="Proteomes" id="UP001552299">
    <property type="component" value="Unassembled WGS sequence"/>
</dbReference>
<feature type="domain" description="Disease resistance R13L4/SHOC-2-like LRR" evidence="10">
    <location>
        <begin position="637"/>
        <end position="932"/>
    </location>
</feature>
<dbReference type="CDD" id="cd14798">
    <property type="entry name" value="RX-CC_like"/>
    <property type="match status" value="1"/>
</dbReference>
<dbReference type="Gene3D" id="3.40.50.300">
    <property type="entry name" value="P-loop containing nucleotide triphosphate hydrolases"/>
    <property type="match status" value="1"/>
</dbReference>
<keyword evidence="5" id="KW-0611">Plant defense</keyword>
<dbReference type="PROSITE" id="PS51450">
    <property type="entry name" value="LRR"/>
    <property type="match status" value="1"/>
</dbReference>
<dbReference type="Gene3D" id="1.20.5.4130">
    <property type="match status" value="1"/>
</dbReference>